<evidence type="ECO:0000256" key="5">
    <source>
        <dbReference type="ARBA" id="ARBA00034834"/>
    </source>
</evidence>
<name>A0AAQ4PB55_GASAC</name>
<dbReference type="AlphaFoldDB" id="A0AAQ4PB55"/>
<evidence type="ECO:0000313" key="8">
    <source>
        <dbReference type="Proteomes" id="UP000007635"/>
    </source>
</evidence>
<protein>
    <recommendedName>
        <fullName evidence="5">Transmembrane protein 254</fullName>
    </recommendedName>
</protein>
<dbReference type="Pfam" id="PF14934">
    <property type="entry name" value="TMEM254"/>
    <property type="match status" value="1"/>
</dbReference>
<dbReference type="GeneTree" id="ENSGT00390000016042"/>
<reference evidence="7" key="2">
    <citation type="submission" date="2025-08" db="UniProtKB">
        <authorList>
            <consortium name="Ensembl"/>
        </authorList>
    </citation>
    <scope>IDENTIFICATION</scope>
</reference>
<evidence type="ECO:0000256" key="6">
    <source>
        <dbReference type="SAM" id="Phobius"/>
    </source>
</evidence>
<dbReference type="Ensembl" id="ENSGACT00000061378.1">
    <property type="protein sequence ID" value="ENSGACP00000034891.1"/>
    <property type="gene ID" value="ENSGACG00000003951.2"/>
</dbReference>
<dbReference type="GO" id="GO:0016020">
    <property type="term" value="C:membrane"/>
    <property type="evidence" value="ECO:0007669"/>
    <property type="project" value="UniProtKB-SubCell"/>
</dbReference>
<keyword evidence="8" id="KW-1185">Reference proteome</keyword>
<evidence type="ECO:0000256" key="2">
    <source>
        <dbReference type="ARBA" id="ARBA00022692"/>
    </source>
</evidence>
<evidence type="ECO:0000256" key="1">
    <source>
        <dbReference type="ARBA" id="ARBA00004141"/>
    </source>
</evidence>
<keyword evidence="4 6" id="KW-0472">Membrane</keyword>
<sequence length="161" mass="18289">MAKSDGCDYFKRTSTFWIVFVILGMGYYTWIVFAPETIPFEQLGPFGSFCRHLVDNYAGIMYKGWWASWAIHVTEAYIALRVCSNKGISDAATRFLWAVQTFLFGFASLGLLINCCDEETFWPQMGRCRQPQKFSGLKCKEGCCSRSHPPFICCSALSSTF</sequence>
<feature type="transmembrane region" description="Helical" evidence="6">
    <location>
        <begin position="95"/>
        <end position="113"/>
    </location>
</feature>
<proteinExistence type="predicted"/>
<dbReference type="PANTHER" id="PTHR34104">
    <property type="entry name" value="TRANSMEMBRANE PROTEIN 254"/>
    <property type="match status" value="1"/>
</dbReference>
<evidence type="ECO:0000256" key="4">
    <source>
        <dbReference type="ARBA" id="ARBA00023136"/>
    </source>
</evidence>
<keyword evidence="3 6" id="KW-1133">Transmembrane helix</keyword>
<dbReference type="InterPro" id="IPR028110">
    <property type="entry name" value="TMEM254"/>
</dbReference>
<feature type="transmembrane region" description="Helical" evidence="6">
    <location>
        <begin position="15"/>
        <end position="33"/>
    </location>
</feature>
<reference evidence="7" key="3">
    <citation type="submission" date="2025-09" db="UniProtKB">
        <authorList>
            <consortium name="Ensembl"/>
        </authorList>
    </citation>
    <scope>IDENTIFICATION</scope>
</reference>
<reference evidence="7 8" key="1">
    <citation type="journal article" date="2021" name="G3 (Bethesda)">
        <title>Improved contiguity of the threespine stickleback genome using long-read sequencing.</title>
        <authorList>
            <person name="Nath S."/>
            <person name="Shaw D.E."/>
            <person name="White M.A."/>
        </authorList>
    </citation>
    <scope>NUCLEOTIDE SEQUENCE [LARGE SCALE GENOMIC DNA]</scope>
    <source>
        <strain evidence="7 8">Lake Benthic</strain>
    </source>
</reference>
<keyword evidence="2 6" id="KW-0812">Transmembrane</keyword>
<organism evidence="7 8">
    <name type="scientific">Gasterosteus aculeatus aculeatus</name>
    <name type="common">three-spined stickleback</name>
    <dbReference type="NCBI Taxonomy" id="481459"/>
    <lineage>
        <taxon>Eukaryota</taxon>
        <taxon>Metazoa</taxon>
        <taxon>Chordata</taxon>
        <taxon>Craniata</taxon>
        <taxon>Vertebrata</taxon>
        <taxon>Euteleostomi</taxon>
        <taxon>Actinopterygii</taxon>
        <taxon>Neopterygii</taxon>
        <taxon>Teleostei</taxon>
        <taxon>Neoteleostei</taxon>
        <taxon>Acanthomorphata</taxon>
        <taxon>Eupercaria</taxon>
        <taxon>Perciformes</taxon>
        <taxon>Cottioidei</taxon>
        <taxon>Gasterosteales</taxon>
        <taxon>Gasterosteidae</taxon>
        <taxon>Gasterosteus</taxon>
    </lineage>
</organism>
<comment type="subcellular location">
    <subcellularLocation>
        <location evidence="1">Membrane</location>
        <topology evidence="1">Multi-pass membrane protein</topology>
    </subcellularLocation>
</comment>
<evidence type="ECO:0000313" key="7">
    <source>
        <dbReference type="Ensembl" id="ENSGACP00000034891.1"/>
    </source>
</evidence>
<evidence type="ECO:0000256" key="3">
    <source>
        <dbReference type="ARBA" id="ARBA00022989"/>
    </source>
</evidence>
<dbReference type="Proteomes" id="UP000007635">
    <property type="component" value="Chromosome VI"/>
</dbReference>
<dbReference type="PANTHER" id="PTHR34104:SF3">
    <property type="entry name" value="TRANSMEMBRANE PROTEIN 254"/>
    <property type="match status" value="1"/>
</dbReference>
<accession>A0AAQ4PB55</accession>